<evidence type="ECO:0000256" key="1">
    <source>
        <dbReference type="SAM" id="SignalP"/>
    </source>
</evidence>
<keyword evidence="1" id="KW-0732">Signal</keyword>
<dbReference type="GeneID" id="14906549"/>
<reference evidence="2 3" key="1">
    <citation type="submission" date="2011-07" db="EMBL/GenBank/DDBJ databases">
        <authorList>
            <person name="Coyne R."/>
            <person name="Brami D."/>
            <person name="Johnson J."/>
            <person name="Hostetler J."/>
            <person name="Hannick L."/>
            <person name="Clark T."/>
            <person name="Cassidy-Hanley D."/>
            <person name="Inman J."/>
        </authorList>
    </citation>
    <scope>NUCLEOTIDE SEQUENCE [LARGE SCALE GENOMIC DNA]</scope>
    <source>
        <strain evidence="2 3">G5</strain>
    </source>
</reference>
<feature type="signal peptide" evidence="1">
    <location>
        <begin position="1"/>
        <end position="20"/>
    </location>
</feature>
<proteinExistence type="predicted"/>
<dbReference type="EMBL" id="GL983994">
    <property type="protein sequence ID" value="EGR30438.1"/>
    <property type="molecule type" value="Genomic_DNA"/>
</dbReference>
<dbReference type="RefSeq" id="XP_004032025.1">
    <property type="nucleotide sequence ID" value="XM_004031977.1"/>
</dbReference>
<organism evidence="2 3">
    <name type="scientific">Ichthyophthirius multifiliis</name>
    <name type="common">White spot disease agent</name>
    <name type="synonym">Ich</name>
    <dbReference type="NCBI Taxonomy" id="5932"/>
    <lineage>
        <taxon>Eukaryota</taxon>
        <taxon>Sar</taxon>
        <taxon>Alveolata</taxon>
        <taxon>Ciliophora</taxon>
        <taxon>Intramacronucleata</taxon>
        <taxon>Oligohymenophorea</taxon>
        <taxon>Hymenostomatida</taxon>
        <taxon>Ophryoglenina</taxon>
        <taxon>Ichthyophthirius</taxon>
    </lineage>
</organism>
<accession>G0QWG7</accession>
<evidence type="ECO:0000313" key="2">
    <source>
        <dbReference type="EMBL" id="EGR30438.1"/>
    </source>
</evidence>
<dbReference type="Proteomes" id="UP000008983">
    <property type="component" value="Unassembled WGS sequence"/>
</dbReference>
<gene>
    <name evidence="2" type="ORF">IMG5_132030</name>
</gene>
<protein>
    <submittedName>
        <fullName evidence="2">Phosphofructokinase family protein, putative</fullName>
    </submittedName>
</protein>
<feature type="chain" id="PRO_5003408196" evidence="1">
    <location>
        <begin position="21"/>
        <end position="80"/>
    </location>
</feature>
<evidence type="ECO:0000313" key="3">
    <source>
        <dbReference type="Proteomes" id="UP000008983"/>
    </source>
</evidence>
<name>G0QWG7_ICHMU</name>
<dbReference type="InParanoid" id="G0QWG7"/>
<dbReference type="OrthoDB" id="537915at2759"/>
<sequence>MLIMLTFALQLVKILYMVQQLYLLDFKQGMPIIEQTKKRKIFCYIPLENMLIGNVRNRITSSNGDWQKLLASTSQPLFRY</sequence>
<dbReference type="AlphaFoldDB" id="G0QWG7"/>
<keyword evidence="3" id="KW-1185">Reference proteome</keyword>